<feature type="compositionally biased region" description="Pro residues" evidence="1">
    <location>
        <begin position="1"/>
        <end position="11"/>
    </location>
</feature>
<feature type="compositionally biased region" description="Polar residues" evidence="1">
    <location>
        <begin position="25"/>
        <end position="34"/>
    </location>
</feature>
<feature type="region of interest" description="Disordered" evidence="1">
    <location>
        <begin position="1"/>
        <end position="107"/>
    </location>
</feature>
<sequence>MPNSPSPPPPTSFTFTSGSFDYPQATASPPSASRTRPAGNARVEGLTRFLGQRHRERERRATAEREDDEAPRVPLLTRARRREMLRDARRTIPPHAERERDPSLDLMDRQRSILRSSHSVLESSRAILDQSGHAINPFAVLNSHRRERSPTSDADEPRRQSKRRKLDHDSGRASEHYGFKYGYKGQTVSGRLKMSIVSCDGGEHDKHNSERLYKAQNVLNNDKSVYCSEDSKCNLLLKHHGETPFCLEKIVIRAPDRGFTAPVQEGLIFVSMSADDLVSGTSAYKIDYASRSPTTSPSPSPSDEQILSLREAIEDPEIWEQSRRGMEEQIERLRLRTRQLRTELTPLLDRSRSGQSRTNGNESNDVLPENCPYYIDDDDPAAAGVSAPTPPPFAITTEDDQEDSDDNATMPSPAIMADRLRRESRWRSESDEEEGNDASARVPLLRRARALDSWENFNERRWRSQRSVDPIRATRLRAPSRIGQDTDGEGLVEPHARFFIARHKNKITIKFHPAISGKFVLLKLWSPTHDGNIDIESVQFFGYSGPRFFPAVEPR</sequence>
<evidence type="ECO:0000313" key="2">
    <source>
        <dbReference type="EMBL" id="KAF1957370.1"/>
    </source>
</evidence>
<feature type="compositionally biased region" description="Basic and acidic residues" evidence="1">
    <location>
        <begin position="82"/>
        <end position="107"/>
    </location>
</feature>
<feature type="region of interest" description="Disordered" evidence="1">
    <location>
        <begin position="138"/>
        <end position="173"/>
    </location>
</feature>
<proteinExistence type="predicted"/>
<dbReference type="AlphaFoldDB" id="A0A6A5TZ83"/>
<feature type="compositionally biased region" description="Basic and acidic residues" evidence="1">
    <location>
        <begin position="53"/>
        <end position="64"/>
    </location>
</feature>
<organism evidence="2 3">
    <name type="scientific">Byssothecium circinans</name>
    <dbReference type="NCBI Taxonomy" id="147558"/>
    <lineage>
        <taxon>Eukaryota</taxon>
        <taxon>Fungi</taxon>
        <taxon>Dikarya</taxon>
        <taxon>Ascomycota</taxon>
        <taxon>Pezizomycotina</taxon>
        <taxon>Dothideomycetes</taxon>
        <taxon>Pleosporomycetidae</taxon>
        <taxon>Pleosporales</taxon>
        <taxon>Massarineae</taxon>
        <taxon>Massarinaceae</taxon>
        <taxon>Byssothecium</taxon>
    </lineage>
</organism>
<feature type="compositionally biased region" description="Polar residues" evidence="1">
    <location>
        <begin position="353"/>
        <end position="364"/>
    </location>
</feature>
<feature type="compositionally biased region" description="Acidic residues" evidence="1">
    <location>
        <begin position="397"/>
        <end position="406"/>
    </location>
</feature>
<protein>
    <submittedName>
        <fullName evidence="2">Uncharacterized protein</fullName>
    </submittedName>
</protein>
<feature type="region of interest" description="Disordered" evidence="1">
    <location>
        <begin position="345"/>
        <end position="439"/>
    </location>
</feature>
<evidence type="ECO:0000256" key="1">
    <source>
        <dbReference type="SAM" id="MobiDB-lite"/>
    </source>
</evidence>
<name>A0A6A5TZ83_9PLEO</name>
<gene>
    <name evidence="2" type="ORF">CC80DRAFT_491497</name>
</gene>
<reference evidence="2" key="1">
    <citation type="journal article" date="2020" name="Stud. Mycol.">
        <title>101 Dothideomycetes genomes: a test case for predicting lifestyles and emergence of pathogens.</title>
        <authorList>
            <person name="Haridas S."/>
            <person name="Albert R."/>
            <person name="Binder M."/>
            <person name="Bloem J."/>
            <person name="Labutti K."/>
            <person name="Salamov A."/>
            <person name="Andreopoulos B."/>
            <person name="Baker S."/>
            <person name="Barry K."/>
            <person name="Bills G."/>
            <person name="Bluhm B."/>
            <person name="Cannon C."/>
            <person name="Castanera R."/>
            <person name="Culley D."/>
            <person name="Daum C."/>
            <person name="Ezra D."/>
            <person name="Gonzalez J."/>
            <person name="Henrissat B."/>
            <person name="Kuo A."/>
            <person name="Liang C."/>
            <person name="Lipzen A."/>
            <person name="Lutzoni F."/>
            <person name="Magnuson J."/>
            <person name="Mondo S."/>
            <person name="Nolan M."/>
            <person name="Ohm R."/>
            <person name="Pangilinan J."/>
            <person name="Park H.-J."/>
            <person name="Ramirez L."/>
            <person name="Alfaro M."/>
            <person name="Sun H."/>
            <person name="Tritt A."/>
            <person name="Yoshinaga Y."/>
            <person name="Zwiers L.-H."/>
            <person name="Turgeon B."/>
            <person name="Goodwin S."/>
            <person name="Spatafora J."/>
            <person name="Crous P."/>
            <person name="Grigoriev I."/>
        </authorList>
    </citation>
    <scope>NUCLEOTIDE SEQUENCE</scope>
    <source>
        <strain evidence="2">CBS 675.92</strain>
    </source>
</reference>
<keyword evidence="3" id="KW-1185">Reference proteome</keyword>
<accession>A0A6A5TZ83</accession>
<evidence type="ECO:0000313" key="3">
    <source>
        <dbReference type="Proteomes" id="UP000800035"/>
    </source>
</evidence>
<dbReference type="Proteomes" id="UP000800035">
    <property type="component" value="Unassembled WGS sequence"/>
</dbReference>
<dbReference type="EMBL" id="ML976989">
    <property type="protein sequence ID" value="KAF1957370.1"/>
    <property type="molecule type" value="Genomic_DNA"/>
</dbReference>
<feature type="compositionally biased region" description="Basic and acidic residues" evidence="1">
    <location>
        <begin position="418"/>
        <end position="429"/>
    </location>
</feature>
<dbReference type="OrthoDB" id="2351940at2759"/>